<dbReference type="Proteomes" id="UP000326838">
    <property type="component" value="Unassembled WGS sequence"/>
</dbReference>
<reference evidence="2" key="1">
    <citation type="submission" date="2019-09" db="EMBL/GenBank/DDBJ databases">
        <title>Mumia zhuanghuii sp. nov. isolated from the intestinal contents of plateau pika (Ochotona curzoniae) in the Qinghai-Tibet plateau of China.</title>
        <authorList>
            <person name="Tian Z."/>
        </authorList>
    </citation>
    <scope>NUCLEOTIDE SEQUENCE [LARGE SCALE GENOMIC DNA]</scope>
    <source>
        <strain evidence="2">L-033</strain>
    </source>
</reference>
<protein>
    <submittedName>
        <fullName evidence="1">Uncharacterized protein</fullName>
    </submittedName>
</protein>
<evidence type="ECO:0000313" key="1">
    <source>
        <dbReference type="EMBL" id="KAA9131110.1"/>
    </source>
</evidence>
<dbReference type="AlphaFoldDB" id="A0A5N0T857"/>
<organism evidence="1 2">
    <name type="scientific">Microbacterium caowuchunii</name>
    <dbReference type="NCBI Taxonomy" id="2614638"/>
    <lineage>
        <taxon>Bacteria</taxon>
        <taxon>Bacillati</taxon>
        <taxon>Actinomycetota</taxon>
        <taxon>Actinomycetes</taxon>
        <taxon>Micrococcales</taxon>
        <taxon>Microbacteriaceae</taxon>
        <taxon>Microbacterium</taxon>
    </lineage>
</organism>
<evidence type="ECO:0000313" key="2">
    <source>
        <dbReference type="Proteomes" id="UP000326838"/>
    </source>
</evidence>
<proteinExistence type="predicted"/>
<sequence length="196" mass="20904">MQSGGDHPQDRRLSPDERMRSLPVPVLRLVPQPALDEIGAELIVGDDADGLLQMSASLSYILRGDAPDPGSDDVAEHPDAVLLDGVRTTWHLNRSERNGLVPVLLAHVAEVLIGHLSDAALDGGSGDPPAPYAVSARAVRRNVPVLVGGREENGVEIDTDPFIYALGAELANGSLLTAVLPRDELPRLRIAFGRRP</sequence>
<dbReference type="RefSeq" id="WP_150894532.1">
    <property type="nucleotide sequence ID" value="NZ_VYUY01000018.1"/>
</dbReference>
<dbReference type="EMBL" id="VYUY01000018">
    <property type="protein sequence ID" value="KAA9131110.1"/>
    <property type="molecule type" value="Genomic_DNA"/>
</dbReference>
<gene>
    <name evidence="1" type="ORF">F6B40_12440</name>
</gene>
<keyword evidence="2" id="KW-1185">Reference proteome</keyword>
<accession>A0A5N0T857</accession>
<name>A0A5N0T857_9MICO</name>
<comment type="caution">
    <text evidence="1">The sequence shown here is derived from an EMBL/GenBank/DDBJ whole genome shotgun (WGS) entry which is preliminary data.</text>
</comment>